<proteinExistence type="inferred from homology"/>
<comment type="similarity">
    <text evidence="1">Belongs to the glycosyltransferase 20 family.</text>
</comment>
<dbReference type="InterPro" id="IPR001830">
    <property type="entry name" value="Glyco_trans_20"/>
</dbReference>
<accession>A0ABV5V555</accession>
<comment type="caution">
    <text evidence="2">The sequence shown here is derived from an EMBL/GenBank/DDBJ whole genome shotgun (WGS) entry which is preliminary data.</text>
</comment>
<evidence type="ECO:0000313" key="2">
    <source>
        <dbReference type="EMBL" id="MFB9732917.1"/>
    </source>
</evidence>
<dbReference type="Proteomes" id="UP001589613">
    <property type="component" value="Unassembled WGS sequence"/>
</dbReference>
<dbReference type="PANTHER" id="PTHR10788">
    <property type="entry name" value="TREHALOSE-6-PHOSPHATE SYNTHASE"/>
    <property type="match status" value="1"/>
</dbReference>
<dbReference type="Gene3D" id="3.40.50.2000">
    <property type="entry name" value="Glycogen Phosphorylase B"/>
    <property type="match status" value="2"/>
</dbReference>
<dbReference type="RefSeq" id="WP_141338450.1">
    <property type="nucleotide sequence ID" value="NZ_JBHMAX010000023.1"/>
</dbReference>
<sequence length="486" mass="54425">MVSSARGTYDFVVAANRLPVDRHVEPDGTTTWQTSPGGLVTAMESVMRDREGAWVGWAGFPGEAPEPFDDGPLRLVPVPLSAEEIADYYEGFSNDTLWPLYHDVIVPPTFHRSWWHCYRAVNERFAEAVCEVAAEGATVWVHDYQLQLVPAMVRDRRPDLRIGWFNHIPFPPVELFAQLPWRASILRGLLGADFLGFQRPDDARNFRRACRAVLGARAAGDQVRWDGTDDGRTGAGPRTVRAASVPISIDASGFQRLADSPEVCERAREIRESLGDPDVVLMGVDRLDYTKGIRHRLRAIGELFEDGDIAPPDVTFVQVATPSRERVEAYRTLREQIEATVGRINGDFSHLGDTAVHYLHQSYPREEMAALFQVADVMLVTPLRDGMNLVAKEYVTARHDGGGALVLSEFTGAAEELRAAYLCNPHDIEGLKETIVRAIRDDPAEKSRRMAALRRRVRRHDVQTWAEEFLAALASAPQRPRGRSRR</sequence>
<dbReference type="CDD" id="cd03788">
    <property type="entry name" value="GT20_TPS"/>
    <property type="match status" value="1"/>
</dbReference>
<keyword evidence="3" id="KW-1185">Reference proteome</keyword>
<organism evidence="2 3">
    <name type="scientific">Ornithinimicrobium kibberense</name>
    <dbReference type="NCBI Taxonomy" id="282060"/>
    <lineage>
        <taxon>Bacteria</taxon>
        <taxon>Bacillati</taxon>
        <taxon>Actinomycetota</taxon>
        <taxon>Actinomycetes</taxon>
        <taxon>Micrococcales</taxon>
        <taxon>Ornithinimicrobiaceae</taxon>
        <taxon>Ornithinimicrobium</taxon>
    </lineage>
</organism>
<evidence type="ECO:0000313" key="3">
    <source>
        <dbReference type="Proteomes" id="UP001589613"/>
    </source>
</evidence>
<protein>
    <submittedName>
        <fullName evidence="2">Trehalose-6-phosphate synthase</fullName>
    </submittedName>
</protein>
<evidence type="ECO:0000256" key="1">
    <source>
        <dbReference type="ARBA" id="ARBA00008799"/>
    </source>
</evidence>
<dbReference type="Pfam" id="PF00982">
    <property type="entry name" value="Glyco_transf_20"/>
    <property type="match status" value="1"/>
</dbReference>
<name>A0ABV5V555_9MICO</name>
<dbReference type="EMBL" id="JBHMAX010000023">
    <property type="protein sequence ID" value="MFB9732917.1"/>
    <property type="molecule type" value="Genomic_DNA"/>
</dbReference>
<reference evidence="2 3" key="1">
    <citation type="submission" date="2024-09" db="EMBL/GenBank/DDBJ databases">
        <authorList>
            <person name="Sun Q."/>
            <person name="Mori K."/>
        </authorList>
    </citation>
    <scope>NUCLEOTIDE SEQUENCE [LARGE SCALE GENOMIC DNA]</scope>
    <source>
        <strain evidence="2 3">JCM 12763</strain>
    </source>
</reference>
<dbReference type="SUPFAM" id="SSF53756">
    <property type="entry name" value="UDP-Glycosyltransferase/glycogen phosphorylase"/>
    <property type="match status" value="1"/>
</dbReference>
<gene>
    <name evidence="2" type="ORF">ACFFN0_12780</name>
</gene>
<dbReference type="PANTHER" id="PTHR10788:SF106">
    <property type="entry name" value="BCDNA.GH08860"/>
    <property type="match status" value="1"/>
</dbReference>